<dbReference type="InterPro" id="IPR036412">
    <property type="entry name" value="HAD-like_sf"/>
</dbReference>
<dbReference type="InterPro" id="IPR010037">
    <property type="entry name" value="FkbH_domain"/>
</dbReference>
<dbReference type="Gene3D" id="3.40.50.1110">
    <property type="entry name" value="SGNH hydrolase"/>
    <property type="match status" value="1"/>
</dbReference>
<dbReference type="KEGG" id="hni:W911_07330"/>
<dbReference type="AlphaFoldDB" id="V5SE42"/>
<dbReference type="NCBIfam" id="TIGR01681">
    <property type="entry name" value="HAD-SF-IIIC"/>
    <property type="match status" value="1"/>
</dbReference>
<dbReference type="HOGENOM" id="CLU_018095_1_0_5"/>
<dbReference type="InterPro" id="IPR036514">
    <property type="entry name" value="SGNH_hydro_sf"/>
</dbReference>
<dbReference type="GO" id="GO:0016788">
    <property type="term" value="F:hydrolase activity, acting on ester bonds"/>
    <property type="evidence" value="ECO:0007669"/>
    <property type="project" value="UniProtKB-ARBA"/>
</dbReference>
<gene>
    <name evidence="1" type="ORF">W911_07330</name>
</gene>
<dbReference type="Proteomes" id="UP000018542">
    <property type="component" value="Chromosome"/>
</dbReference>
<reference evidence="1 2" key="1">
    <citation type="journal article" date="2014" name="Genome Announc.">
        <title>Complete Genome Sequence of Hyphomicrobium nitrativorans Strain NL23, a Denitrifying Bacterium Isolated from Biofilm of a Methanol-Fed Denitrification System Treating Seawater at the Montreal Biodome.</title>
        <authorList>
            <person name="Martineau C."/>
            <person name="Villeneuve C."/>
            <person name="Mauffrey F."/>
            <person name="Villemur R."/>
        </authorList>
    </citation>
    <scope>NUCLEOTIDE SEQUENCE [LARGE SCALE GENOMIC DNA]</scope>
    <source>
        <strain evidence="1">NL23</strain>
    </source>
</reference>
<dbReference type="EMBL" id="CP006912">
    <property type="protein sequence ID" value="AHB48234.1"/>
    <property type="molecule type" value="Genomic_DNA"/>
</dbReference>
<accession>V5SE42</accession>
<dbReference type="SUPFAM" id="SSF56784">
    <property type="entry name" value="HAD-like"/>
    <property type="match status" value="1"/>
</dbReference>
<protein>
    <submittedName>
        <fullName evidence="1">FkbH</fullName>
    </submittedName>
</protein>
<name>V5SE42_9HYPH</name>
<dbReference type="Gene3D" id="3.40.50.1000">
    <property type="entry name" value="HAD superfamily/HAD-like"/>
    <property type="match status" value="1"/>
</dbReference>
<dbReference type="InterPro" id="IPR010033">
    <property type="entry name" value="HAD_SF_ppase_IIIC"/>
</dbReference>
<dbReference type="PATRIC" id="fig|1029756.8.peg.1535"/>
<dbReference type="NCBIfam" id="TIGR01686">
    <property type="entry name" value="FkbH"/>
    <property type="match status" value="1"/>
</dbReference>
<evidence type="ECO:0000313" key="2">
    <source>
        <dbReference type="Proteomes" id="UP000018542"/>
    </source>
</evidence>
<evidence type="ECO:0000313" key="1">
    <source>
        <dbReference type="EMBL" id="AHB48234.1"/>
    </source>
</evidence>
<dbReference type="STRING" id="1029756.W911_07330"/>
<sequence length="735" mass="79152">MPRPPSTVRGASAPVSDDKIGEIVDAVIDAAPECVRKRVLLPAIDWALVPPHKVSLLVSSLDQARLPLPRWLAKPLLLAGHTLSSAARDALPGALAVLSRLNDAAGEPDEREALAASLEGLAYASDIDADTAVALVRRLLALSWDDEALRFALAQAHSAPQALRLAGGAFERHLADLPRLRIRMSGSSTTRVLADALHPAFGVEGWRTEISESSFGGVIGDLLSPPDDVDALVVLLDTDGLLATDWRREVQDVERIAAERVDMLGQALQVFSSQAAVPLLINTLPVPSRPTVGLLDRRHGAGLRRIVDSLNARILDAAAASARVIVVDADQALSGLAARDHVDPKLWYYGRIGYSHEATQCFARAFAEAWRIVQRGPVKVLAVDFDNTLWGGIYGDDGVDGLACGEDFPGNAFQALQQECLRLKAQGLLLVALSKNEAGALDAFEQHPGMVLKADDFAAHAVNWQPKADNLRRIAADLNLGLDSVLFLDDSPHEREAMRRLVPEVTVPEMPDDPAERPGWLRRLSATWPARLTAEDASRPAVYAARRAAQELQARAASFEDYLSALEQRLALSFVSERTVARTAQMHQRTNQFNLTTVRLGEADISALAADPTRGFALLGQVSDRFGDHGLVVAATVDIDGAEATIRTLLMSCRVIGREVERAFVGALVGELASRGVARVRGIYVPTAKNGMVRDFYQSCGFSPTGGEGSGTVWTFAIGDTEPPGSTYVTTSWER</sequence>
<proteinExistence type="predicted"/>
<keyword evidence="2" id="KW-1185">Reference proteome</keyword>
<organism evidence="1 2">
    <name type="scientific">Hyphomicrobium nitrativorans NL23</name>
    <dbReference type="NCBI Taxonomy" id="1029756"/>
    <lineage>
        <taxon>Bacteria</taxon>
        <taxon>Pseudomonadati</taxon>
        <taxon>Pseudomonadota</taxon>
        <taxon>Alphaproteobacteria</taxon>
        <taxon>Hyphomicrobiales</taxon>
        <taxon>Hyphomicrobiaceae</taxon>
        <taxon>Hyphomicrobium</taxon>
    </lineage>
</organism>
<dbReference type="InterPro" id="IPR023214">
    <property type="entry name" value="HAD_sf"/>
</dbReference>